<protein>
    <submittedName>
        <fullName evidence="4">Response regulator receiver domain-containing protein</fullName>
    </submittedName>
</protein>
<name>A0A212QJU8_RHOAC</name>
<dbReference type="GO" id="GO:0000160">
    <property type="term" value="P:phosphorelay signal transduction system"/>
    <property type="evidence" value="ECO:0007669"/>
    <property type="project" value="InterPro"/>
</dbReference>
<dbReference type="PANTHER" id="PTHR44591">
    <property type="entry name" value="STRESS RESPONSE REGULATOR PROTEIN 1"/>
    <property type="match status" value="1"/>
</dbReference>
<organism evidence="4 5">
    <name type="scientific">Rhodoblastus acidophilus</name>
    <name type="common">Rhodopseudomonas acidophila</name>
    <dbReference type="NCBI Taxonomy" id="1074"/>
    <lineage>
        <taxon>Bacteria</taxon>
        <taxon>Pseudomonadati</taxon>
        <taxon>Pseudomonadota</taxon>
        <taxon>Alphaproteobacteria</taxon>
        <taxon>Hyphomicrobiales</taxon>
        <taxon>Rhodoblastaceae</taxon>
        <taxon>Rhodoblastus</taxon>
    </lineage>
</organism>
<evidence type="ECO:0000256" key="2">
    <source>
        <dbReference type="PROSITE-ProRule" id="PRU00169"/>
    </source>
</evidence>
<dbReference type="InterPro" id="IPR001789">
    <property type="entry name" value="Sig_transdc_resp-reg_receiver"/>
</dbReference>
<dbReference type="SUPFAM" id="SSF52172">
    <property type="entry name" value="CheY-like"/>
    <property type="match status" value="1"/>
</dbReference>
<sequence>MSAICIIDDDCLIRLGIEMVLEDAGFRVRTFSSAAEFLQTGDFSDIDCILTDVEMPGGVTGLDLLAEMGGAAPACPIVVMTGKGEGSFRRAALALGARGYLEKPVPAPRLVAAVSDALRPAAPILAAE</sequence>
<keyword evidence="1 2" id="KW-0597">Phosphoprotein</keyword>
<feature type="modified residue" description="4-aspartylphosphate" evidence="2">
    <location>
        <position position="52"/>
    </location>
</feature>
<feature type="domain" description="Response regulatory" evidence="3">
    <location>
        <begin position="3"/>
        <end position="118"/>
    </location>
</feature>
<dbReference type="Gene3D" id="3.40.50.2300">
    <property type="match status" value="1"/>
</dbReference>
<dbReference type="SMART" id="SM00448">
    <property type="entry name" value="REC"/>
    <property type="match status" value="1"/>
</dbReference>
<reference evidence="5" key="1">
    <citation type="submission" date="2017-06" db="EMBL/GenBank/DDBJ databases">
        <authorList>
            <person name="Varghese N."/>
            <person name="Submissions S."/>
        </authorList>
    </citation>
    <scope>NUCLEOTIDE SEQUENCE [LARGE SCALE GENOMIC DNA]</scope>
    <source>
        <strain evidence="5">DSM 137</strain>
    </source>
</reference>
<dbReference type="OrthoDB" id="9782655at2"/>
<evidence type="ECO:0000313" key="5">
    <source>
        <dbReference type="Proteomes" id="UP000198418"/>
    </source>
</evidence>
<dbReference type="InterPro" id="IPR011006">
    <property type="entry name" value="CheY-like_superfamily"/>
</dbReference>
<dbReference type="PROSITE" id="PS50110">
    <property type="entry name" value="RESPONSE_REGULATORY"/>
    <property type="match status" value="1"/>
</dbReference>
<dbReference type="EMBL" id="FYDG01000001">
    <property type="protein sequence ID" value="SNB59691.1"/>
    <property type="molecule type" value="Genomic_DNA"/>
</dbReference>
<accession>A0A212QJU8</accession>
<dbReference type="RefSeq" id="WP_141098329.1">
    <property type="nucleotide sequence ID" value="NZ_FYDG01000001.1"/>
</dbReference>
<keyword evidence="5" id="KW-1185">Reference proteome</keyword>
<gene>
    <name evidence="4" type="ORF">SAMN06265338_101654</name>
</gene>
<dbReference type="Pfam" id="PF00072">
    <property type="entry name" value="Response_reg"/>
    <property type="match status" value="1"/>
</dbReference>
<dbReference type="PANTHER" id="PTHR44591:SF25">
    <property type="entry name" value="CHEMOTAXIS TWO-COMPONENT RESPONSE REGULATOR"/>
    <property type="match status" value="1"/>
</dbReference>
<dbReference type="InterPro" id="IPR050595">
    <property type="entry name" value="Bact_response_regulator"/>
</dbReference>
<dbReference type="CDD" id="cd00156">
    <property type="entry name" value="REC"/>
    <property type="match status" value="1"/>
</dbReference>
<evidence type="ECO:0000259" key="3">
    <source>
        <dbReference type="PROSITE" id="PS50110"/>
    </source>
</evidence>
<dbReference type="Proteomes" id="UP000198418">
    <property type="component" value="Unassembled WGS sequence"/>
</dbReference>
<dbReference type="AlphaFoldDB" id="A0A212QJU8"/>
<proteinExistence type="predicted"/>
<evidence type="ECO:0000313" key="4">
    <source>
        <dbReference type="EMBL" id="SNB59691.1"/>
    </source>
</evidence>
<evidence type="ECO:0000256" key="1">
    <source>
        <dbReference type="ARBA" id="ARBA00022553"/>
    </source>
</evidence>